<evidence type="ECO:0000313" key="7">
    <source>
        <dbReference type="Proteomes" id="UP001139887"/>
    </source>
</evidence>
<keyword evidence="2" id="KW-0694">RNA-binding</keyword>
<evidence type="ECO:0000256" key="3">
    <source>
        <dbReference type="PROSITE-ProRule" id="PRU00317"/>
    </source>
</evidence>
<dbReference type="Pfam" id="PF00806">
    <property type="entry name" value="PUF"/>
    <property type="match status" value="1"/>
</dbReference>
<evidence type="ECO:0000256" key="4">
    <source>
        <dbReference type="SAM" id="MobiDB-lite"/>
    </source>
</evidence>
<dbReference type="PANTHER" id="PTHR13389:SF0">
    <property type="entry name" value="PUMILIO HOMOLOG 3"/>
    <property type="match status" value="1"/>
</dbReference>
<feature type="domain" description="PUM-HD" evidence="5">
    <location>
        <begin position="48"/>
        <end position="420"/>
    </location>
</feature>
<dbReference type="InterPro" id="IPR011989">
    <property type="entry name" value="ARM-like"/>
</dbReference>
<dbReference type="Proteomes" id="UP001139887">
    <property type="component" value="Unassembled WGS sequence"/>
</dbReference>
<reference evidence="6" key="1">
    <citation type="submission" date="2022-07" db="EMBL/GenBank/DDBJ databases">
        <title>Phylogenomic reconstructions and comparative analyses of Kickxellomycotina fungi.</title>
        <authorList>
            <person name="Reynolds N.K."/>
            <person name="Stajich J.E."/>
            <person name="Barry K."/>
            <person name="Grigoriev I.V."/>
            <person name="Crous P."/>
            <person name="Smith M.E."/>
        </authorList>
    </citation>
    <scope>NUCLEOTIDE SEQUENCE</scope>
    <source>
        <strain evidence="6">NRRL 1566</strain>
    </source>
</reference>
<evidence type="ECO:0000259" key="5">
    <source>
        <dbReference type="PROSITE" id="PS50303"/>
    </source>
</evidence>
<dbReference type="InterPro" id="IPR033133">
    <property type="entry name" value="PUM-HD"/>
</dbReference>
<feature type="compositionally biased region" description="Basic and acidic residues" evidence="4">
    <location>
        <begin position="1"/>
        <end position="17"/>
    </location>
</feature>
<dbReference type="InterPro" id="IPR012959">
    <property type="entry name" value="CPL_dom"/>
</dbReference>
<comment type="caution">
    <text evidence="6">The sequence shown here is derived from an EMBL/GenBank/DDBJ whole genome shotgun (WGS) entry which is preliminary data.</text>
</comment>
<dbReference type="PROSITE" id="PS50303">
    <property type="entry name" value="PUM_HD"/>
    <property type="match status" value="1"/>
</dbReference>
<dbReference type="SUPFAM" id="SSF48371">
    <property type="entry name" value="ARM repeat"/>
    <property type="match status" value="1"/>
</dbReference>
<dbReference type="GO" id="GO:0006417">
    <property type="term" value="P:regulation of translation"/>
    <property type="evidence" value="ECO:0007669"/>
    <property type="project" value="TreeGrafter"/>
</dbReference>
<name>A0A9W8I8W8_9FUNG</name>
<evidence type="ECO:0000313" key="6">
    <source>
        <dbReference type="EMBL" id="KAJ2850924.1"/>
    </source>
</evidence>
<evidence type="ECO:0000256" key="2">
    <source>
        <dbReference type="ARBA" id="ARBA00022884"/>
    </source>
</evidence>
<dbReference type="InterPro" id="IPR001313">
    <property type="entry name" value="Pumilio_RNA-bd_rpt"/>
</dbReference>
<dbReference type="OrthoDB" id="497380at2759"/>
<organism evidence="6 7">
    <name type="scientific">Coemansia brasiliensis</name>
    <dbReference type="NCBI Taxonomy" id="2650707"/>
    <lineage>
        <taxon>Eukaryota</taxon>
        <taxon>Fungi</taxon>
        <taxon>Fungi incertae sedis</taxon>
        <taxon>Zoopagomycota</taxon>
        <taxon>Kickxellomycotina</taxon>
        <taxon>Kickxellomycetes</taxon>
        <taxon>Kickxellales</taxon>
        <taxon>Kickxellaceae</taxon>
        <taxon>Coemansia</taxon>
    </lineage>
</organism>
<dbReference type="Pfam" id="PF08144">
    <property type="entry name" value="CPL"/>
    <property type="match status" value="1"/>
</dbReference>
<dbReference type="PROSITE" id="PS50302">
    <property type="entry name" value="PUM"/>
    <property type="match status" value="1"/>
</dbReference>
<proteinExistence type="predicted"/>
<dbReference type="EMBL" id="JANBUW010000021">
    <property type="protein sequence ID" value="KAJ2850924.1"/>
    <property type="molecule type" value="Genomic_DNA"/>
</dbReference>
<dbReference type="GO" id="GO:0005730">
    <property type="term" value="C:nucleolus"/>
    <property type="evidence" value="ECO:0007669"/>
    <property type="project" value="TreeGrafter"/>
</dbReference>
<protein>
    <submittedName>
        <fullName evidence="6">Pumilio y domain member 6</fullName>
    </submittedName>
</protein>
<dbReference type="Gene3D" id="1.25.10.10">
    <property type="entry name" value="Leucine-rich Repeat Variant"/>
    <property type="match status" value="2"/>
</dbReference>
<evidence type="ECO:0000256" key="1">
    <source>
        <dbReference type="ARBA" id="ARBA00022737"/>
    </source>
</evidence>
<dbReference type="AlphaFoldDB" id="A0A9W8I8W8"/>
<dbReference type="GO" id="GO:0003729">
    <property type="term" value="F:mRNA binding"/>
    <property type="evidence" value="ECO:0007669"/>
    <property type="project" value="TreeGrafter"/>
</dbReference>
<keyword evidence="1" id="KW-0677">Repeat</keyword>
<accession>A0A9W8I8W8</accession>
<dbReference type="PANTHER" id="PTHR13389">
    <property type="entry name" value="PUMILIO HOMOLOG 3"/>
    <property type="match status" value="1"/>
</dbReference>
<dbReference type="SMART" id="SM00025">
    <property type="entry name" value="Pumilio"/>
    <property type="match status" value="4"/>
</dbReference>
<keyword evidence="7" id="KW-1185">Reference proteome</keyword>
<dbReference type="InterPro" id="IPR040059">
    <property type="entry name" value="PUM3"/>
</dbReference>
<sequence>MAGKAIKDKSKYKRTSEAVEDAGSRGQKQKKQKEERQKAQPAGELKLQVRKLWEVLRRGDLDPEVRKAKMSEMMQLLEGHIRDITFKHDMSRVVQTCLKHGNDEQRSQIASELMGMYLDLSRSLYGRHILMRMLKYCPKYRAEIIKSFYGHVRKLVRHKDAALVLEECYAVYANAKQKWDLVAEFYGNEFAVFKNTTKSLDAILEAAPHKRDTAMNSLKTTLVPLLEKGTVQFSIVHRALLDYIRYADAKDRQEVIETMRELVVEILHTREGAHAGMLCLLYGTPKDRKAILKSFKPYLQRVCCEEYGYAVLVEALDCVDDTVFVNKAVLQDICGMMNELLNDQYGRRIPLFILSGRNPHFVGSDALKVMADSDSIKAQTSKKDPQVRRKELTSFVSARMVQWATENASKAIFDSLPSQAVNETLLRAHGDKAAAWQRVLDLINMDIVQLGDSHVLLNAISNRVVTNCIIAEHTQPRTADTSLPPLPETNPRFGTDVLQALVDSDQLVAAACAGAFPVRALLESPVTGARTKQLLQPHKDRIAQAMNNASKKRVFEAILQQL</sequence>
<dbReference type="InterPro" id="IPR016024">
    <property type="entry name" value="ARM-type_fold"/>
</dbReference>
<feature type="repeat" description="Pumilio" evidence="3">
    <location>
        <begin position="75"/>
        <end position="111"/>
    </location>
</feature>
<feature type="region of interest" description="Disordered" evidence="4">
    <location>
        <begin position="1"/>
        <end position="43"/>
    </location>
</feature>
<gene>
    <name evidence="6" type="primary">puf6</name>
    <name evidence="6" type="ORF">IWW36_001550</name>
</gene>